<reference evidence="4" key="1">
    <citation type="journal article" date="2019" name="Int. J. Syst. Evol. Microbiol.">
        <title>The Global Catalogue of Microorganisms (GCM) 10K type strain sequencing project: providing services to taxonomists for standard genome sequencing and annotation.</title>
        <authorList>
            <consortium name="The Broad Institute Genomics Platform"/>
            <consortium name="The Broad Institute Genome Sequencing Center for Infectious Disease"/>
            <person name="Wu L."/>
            <person name="Ma J."/>
        </authorList>
    </citation>
    <scope>NUCLEOTIDE SEQUENCE [LARGE SCALE GENOMIC DNA]</scope>
    <source>
        <strain evidence="4">NBRC 106593</strain>
    </source>
</reference>
<dbReference type="InterPro" id="IPR008457">
    <property type="entry name" value="Cu-R_CopD_dom"/>
</dbReference>
<feature type="transmembrane region" description="Helical" evidence="1">
    <location>
        <begin position="20"/>
        <end position="43"/>
    </location>
</feature>
<proteinExistence type="predicted"/>
<protein>
    <submittedName>
        <fullName evidence="3">CopD family protein</fullName>
    </submittedName>
</protein>
<dbReference type="EMBL" id="JBHSWJ010000002">
    <property type="protein sequence ID" value="MFC6712426.1"/>
    <property type="molecule type" value="Genomic_DNA"/>
</dbReference>
<gene>
    <name evidence="3" type="ORF">ACFQBT_00570</name>
</gene>
<accession>A0ABW2AN62</accession>
<sequence length="96" mass="9912">MGISGVVLAVNRLGSWSGLGTAYGVELILKAVLLAALGTLGYLQRRRVVGQLGEPTRGLFARLAAIEILAMAAAFGLGNALARSAPPRAPSRTPTR</sequence>
<keyword evidence="1" id="KW-1133">Transmembrane helix</keyword>
<evidence type="ECO:0000259" key="2">
    <source>
        <dbReference type="Pfam" id="PF05425"/>
    </source>
</evidence>
<name>A0ABW2AN62_9MICO</name>
<comment type="caution">
    <text evidence="3">The sequence shown here is derived from an EMBL/GenBank/DDBJ whole genome shotgun (WGS) entry which is preliminary data.</text>
</comment>
<keyword evidence="4" id="KW-1185">Reference proteome</keyword>
<dbReference type="RefSeq" id="WP_377819891.1">
    <property type="nucleotide sequence ID" value="NZ_JBHSWJ010000002.1"/>
</dbReference>
<organism evidence="3 4">
    <name type="scientific">Branchiibius cervicis</name>
    <dbReference type="NCBI Taxonomy" id="908252"/>
    <lineage>
        <taxon>Bacteria</taxon>
        <taxon>Bacillati</taxon>
        <taxon>Actinomycetota</taxon>
        <taxon>Actinomycetes</taxon>
        <taxon>Micrococcales</taxon>
        <taxon>Dermacoccaceae</taxon>
        <taxon>Branchiibius</taxon>
    </lineage>
</organism>
<evidence type="ECO:0000313" key="3">
    <source>
        <dbReference type="EMBL" id="MFC6712426.1"/>
    </source>
</evidence>
<keyword evidence="1" id="KW-0812">Transmembrane</keyword>
<feature type="transmembrane region" description="Helical" evidence="1">
    <location>
        <begin position="63"/>
        <end position="82"/>
    </location>
</feature>
<evidence type="ECO:0000313" key="4">
    <source>
        <dbReference type="Proteomes" id="UP001596356"/>
    </source>
</evidence>
<dbReference type="Pfam" id="PF05425">
    <property type="entry name" value="CopD"/>
    <property type="match status" value="1"/>
</dbReference>
<evidence type="ECO:0000256" key="1">
    <source>
        <dbReference type="SAM" id="Phobius"/>
    </source>
</evidence>
<feature type="domain" description="Copper resistance protein D" evidence="2">
    <location>
        <begin position="3"/>
        <end position="78"/>
    </location>
</feature>
<keyword evidence="1" id="KW-0472">Membrane</keyword>
<dbReference type="Proteomes" id="UP001596356">
    <property type="component" value="Unassembled WGS sequence"/>
</dbReference>